<comment type="catalytic activity">
    <reaction evidence="22">
        <text>L-tyrosyl-[protein] + ATP = O-phospho-L-tyrosyl-[protein] + ADP + H(+)</text>
        <dbReference type="Rhea" id="RHEA:10596"/>
        <dbReference type="Rhea" id="RHEA-COMP:10136"/>
        <dbReference type="Rhea" id="RHEA-COMP:20101"/>
        <dbReference type="ChEBI" id="CHEBI:15378"/>
        <dbReference type="ChEBI" id="CHEBI:30616"/>
        <dbReference type="ChEBI" id="CHEBI:46858"/>
        <dbReference type="ChEBI" id="CHEBI:61978"/>
        <dbReference type="ChEBI" id="CHEBI:456216"/>
        <dbReference type="EC" id="2.7.10.1"/>
    </reaction>
</comment>
<dbReference type="InterPro" id="IPR013098">
    <property type="entry name" value="Ig_I-set"/>
</dbReference>
<dbReference type="PROSITE" id="PS50835">
    <property type="entry name" value="IG_LIKE"/>
    <property type="match status" value="2"/>
</dbReference>
<dbReference type="InterPro" id="IPR003598">
    <property type="entry name" value="Ig_sub2"/>
</dbReference>
<dbReference type="SMART" id="SM00409">
    <property type="entry name" value="IG"/>
    <property type="match status" value="2"/>
</dbReference>
<evidence type="ECO:0000313" key="36">
    <source>
        <dbReference type="Xenbase" id="XB-GENE-922144"/>
    </source>
</evidence>
<evidence type="ECO:0000256" key="7">
    <source>
        <dbReference type="ARBA" id="ARBA00022692"/>
    </source>
</evidence>
<dbReference type="GO" id="GO:0046872">
    <property type="term" value="F:metal ion binding"/>
    <property type="evidence" value="ECO:0007669"/>
    <property type="project" value="UniProtKB-KW"/>
</dbReference>
<evidence type="ECO:0000256" key="30">
    <source>
        <dbReference type="SAM" id="SignalP"/>
    </source>
</evidence>
<evidence type="ECO:0000256" key="12">
    <source>
        <dbReference type="ARBA" id="ARBA00022840"/>
    </source>
</evidence>
<dbReference type="FunFam" id="2.60.40.10:FF:000484">
    <property type="entry name" value="Tyrosine-protein kinase receptor TYRO3"/>
    <property type="match status" value="1"/>
</dbReference>
<evidence type="ECO:0000256" key="2">
    <source>
        <dbReference type="ARBA" id="ARBA00006692"/>
    </source>
</evidence>
<evidence type="ECO:0000256" key="28">
    <source>
        <dbReference type="SAM" id="MobiDB-lite"/>
    </source>
</evidence>
<feature type="active site" description="Proton acceptor" evidence="24">
    <location>
        <position position="665"/>
    </location>
</feature>
<feature type="region of interest" description="Disordered" evidence="28">
    <location>
        <begin position="252"/>
        <end position="274"/>
    </location>
</feature>
<dbReference type="Gene3D" id="2.60.40.10">
    <property type="entry name" value="Immunoglobulins"/>
    <property type="match status" value="4"/>
</dbReference>
<evidence type="ECO:0000259" key="33">
    <source>
        <dbReference type="PROSITE" id="PS50853"/>
    </source>
</evidence>
<dbReference type="Gene3D" id="1.10.510.10">
    <property type="entry name" value="Transferase(Phosphotransferase) domain 1"/>
    <property type="match status" value="1"/>
</dbReference>
<keyword evidence="15 29" id="KW-0472">Membrane</keyword>
<dbReference type="InterPro" id="IPR017441">
    <property type="entry name" value="Protein_kinase_ATP_BS"/>
</dbReference>
<dbReference type="PROSITE" id="PS50853">
    <property type="entry name" value="FN3"/>
    <property type="match status" value="2"/>
</dbReference>
<feature type="domain" description="Protein kinase" evidence="31">
    <location>
        <begin position="528"/>
        <end position="799"/>
    </location>
</feature>
<dbReference type="PROSITE" id="PS50011">
    <property type="entry name" value="PROTEIN_KINASE_DOM"/>
    <property type="match status" value="1"/>
</dbReference>
<evidence type="ECO:0000256" key="15">
    <source>
        <dbReference type="ARBA" id="ARBA00023136"/>
    </source>
</evidence>
<keyword evidence="10 25" id="KW-0547">Nucleotide-binding</keyword>
<keyword evidence="20" id="KW-0393">Immunoglobulin domain</keyword>
<keyword evidence="26" id="KW-0460">Magnesium</keyword>
<dbReference type="RefSeq" id="XP_012824144.1">
    <property type="nucleotide sequence ID" value="XM_012968690.3"/>
</dbReference>
<comment type="function">
    <text evidence="23">May be involved in cell adhesion processes, particularly in the central nervous system.</text>
</comment>
<evidence type="ECO:0000256" key="25">
    <source>
        <dbReference type="PIRSR" id="PIRSR000615-2"/>
    </source>
</evidence>
<evidence type="ECO:0000256" key="6">
    <source>
        <dbReference type="ARBA" id="ARBA00022679"/>
    </source>
</evidence>
<keyword evidence="6" id="KW-0808">Transferase</keyword>
<protein>
    <recommendedName>
        <fullName evidence="21">Tyrosine-protein kinase receptor TYRO3</fullName>
        <ecNumber evidence="3">2.7.10.1</ecNumber>
    </recommendedName>
</protein>
<dbReference type="GO" id="GO:0005524">
    <property type="term" value="F:ATP binding"/>
    <property type="evidence" value="ECO:0007669"/>
    <property type="project" value="UniProtKB-UniRule"/>
</dbReference>
<dbReference type="SUPFAM" id="SSF49265">
    <property type="entry name" value="Fibronectin type III"/>
    <property type="match status" value="1"/>
</dbReference>
<keyword evidence="19" id="KW-0325">Glycoprotein</keyword>
<keyword evidence="12 25" id="KW-0067">ATP-binding</keyword>
<evidence type="ECO:0000256" key="1">
    <source>
        <dbReference type="ARBA" id="ARBA00004251"/>
    </source>
</evidence>
<dbReference type="Pfam" id="PF07714">
    <property type="entry name" value="PK_Tyr_Ser-Thr"/>
    <property type="match status" value="1"/>
</dbReference>
<feature type="compositionally biased region" description="Acidic residues" evidence="28">
    <location>
        <begin position="887"/>
        <end position="899"/>
    </location>
</feature>
<dbReference type="InterPro" id="IPR008266">
    <property type="entry name" value="Tyr_kinase_AS"/>
</dbReference>
<keyword evidence="17" id="KW-1015">Disulfide bond</keyword>
<dbReference type="OMA" id="DCREDIY"/>
<dbReference type="Xenbase" id="XB-GENE-922144">
    <property type="gene designation" value="tyro3"/>
</dbReference>
<keyword evidence="26" id="KW-0479">Metal-binding</keyword>
<dbReference type="AGR" id="Xenbase:XB-GENE-922144"/>
<evidence type="ECO:0000256" key="11">
    <source>
        <dbReference type="ARBA" id="ARBA00022777"/>
    </source>
</evidence>
<dbReference type="AlphaFoldDB" id="A0A8J0SWM1"/>
<evidence type="ECO:0000256" key="24">
    <source>
        <dbReference type="PIRSR" id="PIRSR000615-1"/>
    </source>
</evidence>
<dbReference type="PANTHER" id="PTHR24416:SF279">
    <property type="entry name" value="TYROSINE-PROTEIN KINASE RECEPTOR TYRO3"/>
    <property type="match status" value="1"/>
</dbReference>
<dbReference type="CDD" id="cd05749">
    <property type="entry name" value="IgI_2_Axl_Tyro3_like"/>
    <property type="match status" value="1"/>
</dbReference>
<comment type="similarity">
    <text evidence="2">Belongs to the protein kinase superfamily. CAMK Ser/Thr protein kinase family.</text>
</comment>
<dbReference type="FunFam" id="2.60.40.10:FF:001653">
    <property type="entry name" value="Tyrosine-protein kinase receptor TYRO3"/>
    <property type="match status" value="1"/>
</dbReference>
<dbReference type="Pfam" id="PF00041">
    <property type="entry name" value="fn3"/>
    <property type="match status" value="2"/>
</dbReference>
<evidence type="ECO:0000256" key="23">
    <source>
        <dbReference type="ARBA" id="ARBA00057670"/>
    </source>
</evidence>
<dbReference type="CTD" id="7301"/>
<evidence type="ECO:0000256" key="14">
    <source>
        <dbReference type="ARBA" id="ARBA00022989"/>
    </source>
</evidence>
<dbReference type="Proteomes" id="UP000008143">
    <property type="component" value="Chromosome 8"/>
</dbReference>
<dbReference type="FunFam" id="3.30.200.20:FF:000111">
    <property type="entry name" value="Tyrosine-protein kinase receptor TYRO3"/>
    <property type="match status" value="1"/>
</dbReference>
<sequence>MVNPGPPGLIAGLLLAALSLSSVDGTKALGFVGHGYNMTVSQGHEAKLNCSLQGMEEPEIQWLKDGVPVQSADQMYIPVDEDHWISFLSLKNVERPDAGRYWCEAEHSGRKSVSDAIWVMVEGVPYFTLEPKDLSVTPNSPFNMTCAAVGPPEPLVIFWWVGDSPLGKSESSPSVLQIPGIRERTAFSCEAHNAKGVSSSRTAIVEVKGLPYPPFNVTISKVTGSTATVTWSPGFNSFSLIKSCTIQFRGSQTAGSASPKGPKVVGEGPGSKVQSLHGNREMYSRLTSVPPFAVVLDDLQPLTNHSVRVQCTNEMGASPFSEWITFNTKEKVPQLIPQNVHMTKTDSCLLLDWEDVDPDKEGYNILGFKVQWEQENTTQGELFVQENQANLTKWNPEKDLTIRICIANAAGCGPWSEFLLAGSKEEAGKQRHPHTRMSWVPMVLGILTALVTVVAMTLIFLRKGRKETRFGNMLGSMLGRGGPVIQFTAARSFNRRGPEVMEATLDSIGISDELKSKLKDVLIQQQQFTLGRTLGKGEFGSVREAQLKMEDDTMQKVAVKMLKAEIFCSSDIEEFLREAAFMKEFDHPNVCKLIGVSLRSRTKGRLPVPMVILPFMKHGDLHTFLLMSRIGEEPIALPIQTLVRFMIDICSGMEYLSSKNFIHRDLATRNCMLNEDMTVCVADFGLSKKIYSGDYYRQGCASKLPVKWLALESLADNVYTVHSDVWAFGVTLWEIVTRGQTPYAGVENSEIYSYLTAGNRLKQPPDCLDELYEMMCQCWITEPKRRPSFVDLKRRLEAIWGRLSILSASHDQLYVNLGETCGAAAAVSGLHSAFCKEEDYCAGPSQTCGTSAITSDYRYIVNPGCLREGNEWSSSAQNGEARGLLHEEEEEEEEEEMQEEQVVITL</sequence>
<feature type="chain" id="PRO_5035320288" description="Tyrosine-protein kinase receptor TYRO3" evidence="30">
    <location>
        <begin position="29"/>
        <end position="906"/>
    </location>
</feature>
<dbReference type="CDD" id="cd05074">
    <property type="entry name" value="PTKc_Tyro3"/>
    <property type="match status" value="1"/>
</dbReference>
<evidence type="ECO:0000256" key="26">
    <source>
        <dbReference type="PIRSR" id="PIRSR000615-3"/>
    </source>
</evidence>
<evidence type="ECO:0000256" key="5">
    <source>
        <dbReference type="ARBA" id="ARBA00022553"/>
    </source>
</evidence>
<dbReference type="SUPFAM" id="SSF56112">
    <property type="entry name" value="Protein kinase-like (PK-like)"/>
    <property type="match status" value="1"/>
</dbReference>
<feature type="transmembrane region" description="Helical" evidence="29">
    <location>
        <begin position="439"/>
        <end position="461"/>
    </location>
</feature>
<feature type="binding site" evidence="26">
    <location>
        <position position="683"/>
    </location>
    <ligand>
        <name>Mg(2+)</name>
        <dbReference type="ChEBI" id="CHEBI:18420"/>
    </ligand>
</feature>
<feature type="signal peptide" evidence="30">
    <location>
        <begin position="1"/>
        <end position="28"/>
    </location>
</feature>
<keyword evidence="13" id="KW-0130">Cell adhesion</keyword>
<keyword evidence="18 35" id="KW-0675">Receptor</keyword>
<feature type="binding site" evidence="25">
    <location>
        <position position="669"/>
    </location>
    <ligand>
        <name>ATP</name>
        <dbReference type="ChEBI" id="CHEBI:30616"/>
    </ligand>
</feature>
<evidence type="ECO:0000313" key="34">
    <source>
        <dbReference type="Proteomes" id="UP000008143"/>
    </source>
</evidence>
<dbReference type="SMART" id="SM00219">
    <property type="entry name" value="TyrKc"/>
    <property type="match status" value="1"/>
</dbReference>
<dbReference type="InterPro" id="IPR011009">
    <property type="entry name" value="Kinase-like_dom_sf"/>
</dbReference>
<keyword evidence="14 29" id="KW-1133">Transmembrane helix</keyword>
<evidence type="ECO:0000256" key="20">
    <source>
        <dbReference type="ARBA" id="ARBA00023319"/>
    </source>
</evidence>
<evidence type="ECO:0000256" key="16">
    <source>
        <dbReference type="ARBA" id="ARBA00023137"/>
    </source>
</evidence>
<gene>
    <name evidence="35 36" type="primary">tyro3</name>
    <name evidence="35" type="synonym">brt</name>
    <name evidence="35" type="synonym">byk</name>
    <name evidence="35" type="synonym">dtk</name>
    <name evidence="35" type="synonym">rse</name>
    <name evidence="35" type="synonym">sky</name>
    <name evidence="35" type="synonym">tif</name>
    <name evidence="35" type="synonym">Xksy</name>
</gene>
<evidence type="ECO:0000256" key="3">
    <source>
        <dbReference type="ARBA" id="ARBA00011902"/>
    </source>
</evidence>
<evidence type="ECO:0000256" key="13">
    <source>
        <dbReference type="ARBA" id="ARBA00022889"/>
    </source>
</evidence>
<dbReference type="PROSITE" id="PS00109">
    <property type="entry name" value="PROTEIN_KINASE_TYR"/>
    <property type="match status" value="1"/>
</dbReference>
<keyword evidence="9" id="KW-0677">Repeat</keyword>
<dbReference type="PANTHER" id="PTHR24416">
    <property type="entry name" value="TYROSINE-PROTEIN KINASE RECEPTOR"/>
    <property type="match status" value="1"/>
</dbReference>
<keyword evidence="4" id="KW-1003">Cell membrane</keyword>
<evidence type="ECO:0000256" key="4">
    <source>
        <dbReference type="ARBA" id="ARBA00022475"/>
    </source>
</evidence>
<dbReference type="OrthoDB" id="4062651at2759"/>
<keyword evidence="11 35" id="KW-0418">Kinase</keyword>
<evidence type="ECO:0000259" key="31">
    <source>
        <dbReference type="PROSITE" id="PS50011"/>
    </source>
</evidence>
<keyword evidence="8 30" id="KW-0732">Signal</keyword>
<dbReference type="Pfam" id="PF07679">
    <property type="entry name" value="I-set"/>
    <property type="match status" value="1"/>
</dbReference>
<evidence type="ECO:0000256" key="9">
    <source>
        <dbReference type="ARBA" id="ARBA00022737"/>
    </source>
</evidence>
<feature type="domain" description="Ig-like" evidence="32">
    <location>
        <begin position="125"/>
        <end position="205"/>
    </location>
</feature>
<reference evidence="35" key="1">
    <citation type="submission" date="2025-08" db="UniProtKB">
        <authorList>
            <consortium name="RefSeq"/>
        </authorList>
    </citation>
    <scope>IDENTIFICATION</scope>
    <source>
        <strain evidence="35">Nigerian</strain>
        <tissue evidence="35">Liver and blood</tissue>
    </source>
</reference>
<evidence type="ECO:0000256" key="29">
    <source>
        <dbReference type="SAM" id="Phobius"/>
    </source>
</evidence>
<keyword evidence="7 29" id="KW-0812">Transmembrane</keyword>
<feature type="region of interest" description="Disordered" evidence="28">
    <location>
        <begin position="871"/>
        <end position="906"/>
    </location>
</feature>
<evidence type="ECO:0000256" key="17">
    <source>
        <dbReference type="ARBA" id="ARBA00023157"/>
    </source>
</evidence>
<evidence type="ECO:0000256" key="21">
    <source>
        <dbReference type="ARBA" id="ARBA00039486"/>
    </source>
</evidence>
<feature type="domain" description="Ig-like" evidence="32">
    <location>
        <begin position="7"/>
        <end position="114"/>
    </location>
</feature>
<dbReference type="SMART" id="SM00060">
    <property type="entry name" value="FN3"/>
    <property type="match status" value="2"/>
</dbReference>
<comment type="subcellular location">
    <subcellularLocation>
        <location evidence="1">Cell membrane</location>
        <topology evidence="1">Single-pass type I membrane protein</topology>
    </subcellularLocation>
</comment>
<dbReference type="PIRSF" id="PIRSF000615">
    <property type="entry name" value="TyrPK_CSF1-R"/>
    <property type="match status" value="1"/>
</dbReference>
<dbReference type="InterPro" id="IPR036116">
    <property type="entry name" value="FN3_sf"/>
</dbReference>
<dbReference type="GO" id="GO:0007155">
    <property type="term" value="P:cell adhesion"/>
    <property type="evidence" value="ECO:0007669"/>
    <property type="project" value="UniProtKB-KW"/>
</dbReference>
<dbReference type="InterPro" id="IPR000719">
    <property type="entry name" value="Prot_kinase_dom"/>
</dbReference>
<dbReference type="InterPro" id="IPR020635">
    <property type="entry name" value="Tyr_kinase_cat_dom"/>
</dbReference>
<dbReference type="InterPro" id="IPR050122">
    <property type="entry name" value="RTK"/>
</dbReference>
<dbReference type="InterPro" id="IPR003599">
    <property type="entry name" value="Ig_sub"/>
</dbReference>
<dbReference type="InterPro" id="IPR007110">
    <property type="entry name" value="Ig-like_dom"/>
</dbReference>
<dbReference type="EC" id="2.7.10.1" evidence="3"/>
<name>A0A8J0SWM1_XENTR</name>
<feature type="binding site" evidence="26">
    <location>
        <position position="670"/>
    </location>
    <ligand>
        <name>Mg(2+)</name>
        <dbReference type="ChEBI" id="CHEBI:18420"/>
    </ligand>
</feature>
<evidence type="ECO:0000259" key="32">
    <source>
        <dbReference type="PROSITE" id="PS50835"/>
    </source>
</evidence>
<feature type="domain" description="Fibronectin type-III" evidence="33">
    <location>
        <begin position="213"/>
        <end position="331"/>
    </location>
</feature>
<keyword evidence="34" id="KW-1185">Reference proteome</keyword>
<feature type="compositionally biased region" description="Low complexity" evidence="28">
    <location>
        <begin position="258"/>
        <end position="273"/>
    </location>
</feature>
<accession>A0A8J0SWM1</accession>
<keyword evidence="16" id="KW-0829">Tyrosine-protein kinase</keyword>
<dbReference type="FunFam" id="2.60.40.10:FF:000296">
    <property type="entry name" value="Tyrosine-protein kinase receptor TYRO3"/>
    <property type="match status" value="1"/>
</dbReference>
<dbReference type="InterPro" id="IPR001245">
    <property type="entry name" value="Ser-Thr/Tyr_kinase_cat_dom"/>
</dbReference>
<organism evidence="34 35">
    <name type="scientific">Xenopus tropicalis</name>
    <name type="common">Western clawed frog</name>
    <name type="synonym">Silurana tropicalis</name>
    <dbReference type="NCBI Taxonomy" id="8364"/>
    <lineage>
        <taxon>Eukaryota</taxon>
        <taxon>Metazoa</taxon>
        <taxon>Chordata</taxon>
        <taxon>Craniata</taxon>
        <taxon>Vertebrata</taxon>
        <taxon>Euteleostomi</taxon>
        <taxon>Amphibia</taxon>
        <taxon>Batrachia</taxon>
        <taxon>Anura</taxon>
        <taxon>Pipoidea</taxon>
        <taxon>Pipidae</taxon>
        <taxon>Xenopodinae</taxon>
        <taxon>Xenopus</taxon>
        <taxon>Silurana</taxon>
    </lineage>
</organism>
<dbReference type="GO" id="GO:0005886">
    <property type="term" value="C:plasma membrane"/>
    <property type="evidence" value="ECO:0007669"/>
    <property type="project" value="UniProtKB-SubCell"/>
</dbReference>
<dbReference type="Gene3D" id="3.30.200.20">
    <property type="entry name" value="Phosphorylase Kinase, domain 1"/>
    <property type="match status" value="1"/>
</dbReference>
<dbReference type="SUPFAM" id="SSF48726">
    <property type="entry name" value="Immunoglobulin"/>
    <property type="match status" value="2"/>
</dbReference>
<dbReference type="InterPro" id="IPR013783">
    <property type="entry name" value="Ig-like_fold"/>
</dbReference>
<proteinExistence type="inferred from homology"/>
<evidence type="ECO:0000256" key="19">
    <source>
        <dbReference type="ARBA" id="ARBA00023180"/>
    </source>
</evidence>
<evidence type="ECO:0000313" key="35">
    <source>
        <dbReference type="RefSeq" id="XP_012824144.1"/>
    </source>
</evidence>
<evidence type="ECO:0000256" key="8">
    <source>
        <dbReference type="ARBA" id="ARBA00022729"/>
    </source>
</evidence>
<dbReference type="InterPro" id="IPR036179">
    <property type="entry name" value="Ig-like_dom_sf"/>
</dbReference>
<dbReference type="InterPro" id="IPR003961">
    <property type="entry name" value="FN3_dom"/>
</dbReference>
<dbReference type="FunFam" id="1.10.510.10:FF:000089">
    <property type="entry name" value="Tyrosine-protein kinase receptor TYRO3"/>
    <property type="match status" value="1"/>
</dbReference>
<dbReference type="PROSITE" id="PS00107">
    <property type="entry name" value="PROTEIN_KINASE_ATP"/>
    <property type="match status" value="1"/>
</dbReference>
<dbReference type="PRINTS" id="PR00109">
    <property type="entry name" value="TYRKINASE"/>
</dbReference>
<dbReference type="SMART" id="SM00408">
    <property type="entry name" value="IGc2"/>
    <property type="match status" value="2"/>
</dbReference>
<dbReference type="GO" id="GO:0004714">
    <property type="term" value="F:transmembrane receptor protein tyrosine kinase activity"/>
    <property type="evidence" value="ECO:0007669"/>
    <property type="project" value="UniProtKB-EC"/>
</dbReference>
<feature type="binding site" evidence="27">
    <location>
        <position position="560"/>
    </location>
    <ligand>
        <name>ATP</name>
        <dbReference type="ChEBI" id="CHEBI:30616"/>
    </ligand>
</feature>
<evidence type="ECO:0000256" key="27">
    <source>
        <dbReference type="PROSITE-ProRule" id="PRU10141"/>
    </source>
</evidence>
<evidence type="ECO:0000256" key="22">
    <source>
        <dbReference type="ARBA" id="ARBA00051243"/>
    </source>
</evidence>
<feature type="domain" description="Fibronectin type-III" evidence="33">
    <location>
        <begin position="336"/>
        <end position="426"/>
    </location>
</feature>
<dbReference type="GeneID" id="780188"/>
<keyword evidence="5" id="KW-0597">Phosphoprotein</keyword>
<dbReference type="CDD" id="cd00063">
    <property type="entry name" value="FN3"/>
    <property type="match status" value="2"/>
</dbReference>
<evidence type="ECO:0000256" key="10">
    <source>
        <dbReference type="ARBA" id="ARBA00022741"/>
    </source>
</evidence>
<evidence type="ECO:0000256" key="18">
    <source>
        <dbReference type="ARBA" id="ARBA00023170"/>
    </source>
</evidence>